<dbReference type="Proteomes" id="UP000236319">
    <property type="component" value="Unassembled WGS sequence"/>
</dbReference>
<dbReference type="PROSITE" id="PS51186">
    <property type="entry name" value="GNAT"/>
    <property type="match status" value="1"/>
</dbReference>
<dbReference type="InterPro" id="IPR000182">
    <property type="entry name" value="GNAT_dom"/>
</dbReference>
<evidence type="ECO:0000259" key="4">
    <source>
        <dbReference type="PROSITE" id="PS51186"/>
    </source>
</evidence>
<keyword evidence="3" id="KW-0812">Transmembrane</keyword>
<dbReference type="OrthoDB" id="41532at2759"/>
<feature type="region of interest" description="Disordered" evidence="2">
    <location>
        <begin position="146"/>
        <end position="222"/>
    </location>
</feature>
<evidence type="ECO:0000313" key="5">
    <source>
        <dbReference type="EMBL" id="GBE58778.1"/>
    </source>
</evidence>
<proteinExistence type="predicted"/>
<evidence type="ECO:0000256" key="2">
    <source>
        <dbReference type="SAM" id="MobiDB-lite"/>
    </source>
</evidence>
<gene>
    <name evidence="5" type="ORF">BOVATA_002710</name>
</gene>
<keyword evidence="3" id="KW-1133">Transmembrane helix</keyword>
<dbReference type="VEuPathDB" id="PiroplasmaDB:BOVATA_002710"/>
<dbReference type="Gene3D" id="3.40.630.30">
    <property type="match status" value="1"/>
</dbReference>
<organism evidence="5 6">
    <name type="scientific">Babesia ovata</name>
    <dbReference type="NCBI Taxonomy" id="189622"/>
    <lineage>
        <taxon>Eukaryota</taxon>
        <taxon>Sar</taxon>
        <taxon>Alveolata</taxon>
        <taxon>Apicomplexa</taxon>
        <taxon>Aconoidasida</taxon>
        <taxon>Piroplasmida</taxon>
        <taxon>Babesiidae</taxon>
        <taxon>Babesia</taxon>
    </lineage>
</organism>
<dbReference type="Pfam" id="PF00583">
    <property type="entry name" value="Acetyltransf_1"/>
    <property type="match status" value="1"/>
</dbReference>
<keyword evidence="1" id="KW-0808">Transferase</keyword>
<dbReference type="InterPro" id="IPR016181">
    <property type="entry name" value="Acyl_CoA_acyltransferase"/>
</dbReference>
<dbReference type="GO" id="GO:0008080">
    <property type="term" value="F:N-acetyltransferase activity"/>
    <property type="evidence" value="ECO:0007669"/>
    <property type="project" value="InterPro"/>
</dbReference>
<feature type="compositionally biased region" description="Basic and acidic residues" evidence="2">
    <location>
        <begin position="201"/>
        <end position="218"/>
    </location>
</feature>
<dbReference type="AlphaFoldDB" id="A0A2H6K732"/>
<evidence type="ECO:0000256" key="3">
    <source>
        <dbReference type="SAM" id="Phobius"/>
    </source>
</evidence>
<dbReference type="PANTHER" id="PTHR13947:SF37">
    <property type="entry name" value="LD18367P"/>
    <property type="match status" value="1"/>
</dbReference>
<dbReference type="PANTHER" id="PTHR13947">
    <property type="entry name" value="GNAT FAMILY N-ACETYLTRANSFERASE"/>
    <property type="match status" value="1"/>
</dbReference>
<reference evidence="5 6" key="1">
    <citation type="journal article" date="2017" name="BMC Genomics">
        <title>Whole-genome assembly of Babesia ovata and comparative genomics between closely related pathogens.</title>
        <authorList>
            <person name="Yamagishi J."/>
            <person name="Asada M."/>
            <person name="Hakimi H."/>
            <person name="Tanaka T.Q."/>
            <person name="Sugimoto C."/>
            <person name="Kawazu S."/>
        </authorList>
    </citation>
    <scope>NUCLEOTIDE SEQUENCE [LARGE SCALE GENOMIC DNA]</scope>
    <source>
        <strain evidence="5 6">Miyake</strain>
    </source>
</reference>
<evidence type="ECO:0000313" key="6">
    <source>
        <dbReference type="Proteomes" id="UP000236319"/>
    </source>
</evidence>
<dbReference type="EMBL" id="BDSA01000001">
    <property type="protein sequence ID" value="GBE58778.1"/>
    <property type="molecule type" value="Genomic_DNA"/>
</dbReference>
<comment type="caution">
    <text evidence="5">The sequence shown here is derived from an EMBL/GenBank/DDBJ whole genome shotgun (WGS) entry which is preliminary data.</text>
</comment>
<protein>
    <submittedName>
        <fullName evidence="5">GNAT family protein</fullName>
    </submittedName>
</protein>
<dbReference type="SUPFAM" id="SSF55729">
    <property type="entry name" value="Acyl-CoA N-acyltransferases (Nat)"/>
    <property type="match status" value="1"/>
</dbReference>
<evidence type="ECO:0000256" key="1">
    <source>
        <dbReference type="ARBA" id="ARBA00022679"/>
    </source>
</evidence>
<keyword evidence="6" id="KW-1185">Reference proteome</keyword>
<feature type="transmembrane region" description="Helical" evidence="3">
    <location>
        <begin position="74"/>
        <end position="103"/>
    </location>
</feature>
<dbReference type="InterPro" id="IPR050769">
    <property type="entry name" value="NAT_camello-type"/>
</dbReference>
<accession>A0A2H6K732</accession>
<feature type="domain" description="N-acetyltransferase" evidence="4">
    <location>
        <begin position="245"/>
        <end position="344"/>
    </location>
</feature>
<keyword evidence="3" id="KW-0472">Membrane</keyword>
<dbReference type="GeneID" id="39872548"/>
<name>A0A2H6K732_9APIC</name>
<dbReference type="CDD" id="cd04301">
    <property type="entry name" value="NAT_SF"/>
    <property type="match status" value="1"/>
</dbReference>
<sequence length="367" mass="41814">MFGFLKNWRKPAETPPPRGLRRTASLRKINQSFLKIREIDADDEGDVRKLLFDHFRSLTIPAMVYWVVQHVHDLVAIIVIMSFLLPLKSLLYFCVSFLIYLYIRARVEIERHIRWCCPDLESVFDTYRTTEGSNFWVGYFSKHEELGTPTESNTEAAPTPVYTRSEETGDDNGEERESALSGRTEPDTDASSSQPAGEGGSARDESVSSKGPDSDRQPHLRVKRYTTMSEASVVLKDVLTPTNCKENEILGCVGITPYRNKSTVAQMVRLVVSKKCRNMKVGSKLLNHLENFAVGFGYTEIRVYTNNLNTAYLQFLKQNGFVIQQIVRRGFMRGDLIIWNKTLSQPNDLLVTEMPLLRKVDASFIPE</sequence>
<dbReference type="RefSeq" id="XP_028865021.1">
    <property type="nucleotide sequence ID" value="XM_029009188.1"/>
</dbReference>